<evidence type="ECO:0000313" key="2">
    <source>
        <dbReference type="EMBL" id="MFB9327447.1"/>
    </source>
</evidence>
<evidence type="ECO:0000313" key="3">
    <source>
        <dbReference type="Proteomes" id="UP001589747"/>
    </source>
</evidence>
<dbReference type="SUPFAM" id="SSF109854">
    <property type="entry name" value="DinB/YfiT-like putative metalloenzymes"/>
    <property type="match status" value="1"/>
</dbReference>
<evidence type="ECO:0000259" key="1">
    <source>
        <dbReference type="Pfam" id="PF12867"/>
    </source>
</evidence>
<keyword evidence="3" id="KW-1185">Reference proteome</keyword>
<dbReference type="EMBL" id="JBHMDO010000025">
    <property type="protein sequence ID" value="MFB9327447.1"/>
    <property type="molecule type" value="Genomic_DNA"/>
</dbReference>
<name>A0ABV5KQE3_9BACL</name>
<organism evidence="2 3">
    <name type="scientific">Paenibacillus aurantiacus</name>
    <dbReference type="NCBI Taxonomy" id="1936118"/>
    <lineage>
        <taxon>Bacteria</taxon>
        <taxon>Bacillati</taxon>
        <taxon>Bacillota</taxon>
        <taxon>Bacilli</taxon>
        <taxon>Bacillales</taxon>
        <taxon>Paenibacillaceae</taxon>
        <taxon>Paenibacillus</taxon>
    </lineage>
</organism>
<dbReference type="Pfam" id="PF12867">
    <property type="entry name" value="DinB_2"/>
    <property type="match status" value="1"/>
</dbReference>
<proteinExistence type="predicted"/>
<accession>A0ABV5KQE3</accession>
<protein>
    <submittedName>
        <fullName evidence="2">DinB family protein</fullName>
    </submittedName>
</protein>
<sequence length="166" mass="18947">MSEYRLIEEYRRQLGRYTLEQLRQVPEAGVWSLGQMYDHLIAVAHEYLDHVEACSAAEAQQPLGKTTAGEEAFRTGGFPPVKIPLPDSMNRADNPDSIASLDERLRQVISRMRELEGRALGANIHGKVEHGGFGWLNAQEWHALIGMHFRHHLRQKLELEERLGLQ</sequence>
<dbReference type="RefSeq" id="WP_377495754.1">
    <property type="nucleotide sequence ID" value="NZ_JBHMDO010000025.1"/>
</dbReference>
<reference evidence="2 3" key="1">
    <citation type="submission" date="2024-09" db="EMBL/GenBank/DDBJ databases">
        <authorList>
            <person name="Sun Q."/>
            <person name="Mori K."/>
        </authorList>
    </citation>
    <scope>NUCLEOTIDE SEQUENCE [LARGE SCALE GENOMIC DNA]</scope>
    <source>
        <strain evidence="2 3">TISTR 2452</strain>
    </source>
</reference>
<feature type="domain" description="DinB-like" evidence="1">
    <location>
        <begin position="9"/>
        <end position="155"/>
    </location>
</feature>
<dbReference type="Gene3D" id="1.20.120.450">
    <property type="entry name" value="dinb family like domain"/>
    <property type="match status" value="1"/>
</dbReference>
<dbReference type="InterPro" id="IPR034660">
    <property type="entry name" value="DinB/YfiT-like"/>
</dbReference>
<dbReference type="Proteomes" id="UP001589747">
    <property type="component" value="Unassembled WGS sequence"/>
</dbReference>
<comment type="caution">
    <text evidence="2">The sequence shown here is derived from an EMBL/GenBank/DDBJ whole genome shotgun (WGS) entry which is preliminary data.</text>
</comment>
<gene>
    <name evidence="2" type="ORF">ACFFSY_16075</name>
</gene>
<dbReference type="InterPro" id="IPR024775">
    <property type="entry name" value="DinB-like"/>
</dbReference>